<dbReference type="PANTHER" id="PTHR38480:SF1">
    <property type="entry name" value="SLR0254 PROTEIN"/>
    <property type="match status" value="1"/>
</dbReference>
<dbReference type="GO" id="GO:0016020">
    <property type="term" value="C:membrane"/>
    <property type="evidence" value="ECO:0007669"/>
    <property type="project" value="UniProtKB-SubCell"/>
</dbReference>
<feature type="transmembrane region" description="Helical" evidence="5">
    <location>
        <begin position="61"/>
        <end position="79"/>
    </location>
</feature>
<dbReference type="Pfam" id="PF06271">
    <property type="entry name" value="RDD"/>
    <property type="match status" value="1"/>
</dbReference>
<dbReference type="PANTHER" id="PTHR38480">
    <property type="entry name" value="SLR0254 PROTEIN"/>
    <property type="match status" value="1"/>
</dbReference>
<evidence type="ECO:0000259" key="6">
    <source>
        <dbReference type="Pfam" id="PF06271"/>
    </source>
</evidence>
<proteinExistence type="predicted"/>
<dbReference type="InterPro" id="IPR010432">
    <property type="entry name" value="RDD"/>
</dbReference>
<protein>
    <submittedName>
        <fullName evidence="7">RDD family protein</fullName>
    </submittedName>
</protein>
<gene>
    <name evidence="7" type="ORF">DKW60_08675</name>
</gene>
<reference evidence="7 8" key="1">
    <citation type="submission" date="2018-05" db="EMBL/GenBank/DDBJ databases">
        <title>Leucothrix arctica sp. nov., isolated from Arctic seawater.</title>
        <authorList>
            <person name="Choi A."/>
            <person name="Baek K."/>
        </authorList>
    </citation>
    <scope>NUCLEOTIDE SEQUENCE [LARGE SCALE GENOMIC DNA]</scope>
    <source>
        <strain evidence="7 8">JCM 18388</strain>
    </source>
</reference>
<accession>A0A317CHZ8</accession>
<keyword evidence="2 5" id="KW-0812">Transmembrane</keyword>
<sequence>MTNTPATIDTLYSINTPEGIALKLAPAGPVLRFYAWFIDSLIRGTVMFAMLWALSFFDRAGTGVFLILAFLIEWFYPVYFEIFHQGKTPGKSMFGLYVAQENASPVTPVSSLIRNLLRFVDFMPFCYGFGLICLLSNSRFQRIGDIVAGTVVLHQDTEHRVSEETTIAPVVPPVPLQLNEQQALISFYQRRPMLSEERADELAKLSGPLVGDRAAAADYLSGIGRWIIGKR</sequence>
<keyword evidence="4 5" id="KW-0472">Membrane</keyword>
<evidence type="ECO:0000256" key="3">
    <source>
        <dbReference type="ARBA" id="ARBA00022989"/>
    </source>
</evidence>
<evidence type="ECO:0000313" key="8">
    <source>
        <dbReference type="Proteomes" id="UP000245539"/>
    </source>
</evidence>
<feature type="transmembrane region" description="Helical" evidence="5">
    <location>
        <begin position="116"/>
        <end position="135"/>
    </location>
</feature>
<comment type="caution">
    <text evidence="7">The sequence shown here is derived from an EMBL/GenBank/DDBJ whole genome shotgun (WGS) entry which is preliminary data.</text>
</comment>
<evidence type="ECO:0000256" key="5">
    <source>
        <dbReference type="SAM" id="Phobius"/>
    </source>
</evidence>
<dbReference type="Proteomes" id="UP000245539">
    <property type="component" value="Unassembled WGS sequence"/>
</dbReference>
<dbReference type="AlphaFoldDB" id="A0A317CHZ8"/>
<name>A0A317CHZ8_9GAMM</name>
<organism evidence="7 8">
    <name type="scientific">Leucothrix pacifica</name>
    <dbReference type="NCBI Taxonomy" id="1247513"/>
    <lineage>
        <taxon>Bacteria</taxon>
        <taxon>Pseudomonadati</taxon>
        <taxon>Pseudomonadota</taxon>
        <taxon>Gammaproteobacteria</taxon>
        <taxon>Thiotrichales</taxon>
        <taxon>Thiotrichaceae</taxon>
        <taxon>Leucothrix</taxon>
    </lineage>
</organism>
<evidence type="ECO:0000256" key="2">
    <source>
        <dbReference type="ARBA" id="ARBA00022692"/>
    </source>
</evidence>
<keyword evidence="3 5" id="KW-1133">Transmembrane helix</keyword>
<evidence type="ECO:0000313" key="7">
    <source>
        <dbReference type="EMBL" id="PWQ98175.1"/>
    </source>
</evidence>
<evidence type="ECO:0000256" key="1">
    <source>
        <dbReference type="ARBA" id="ARBA00004141"/>
    </source>
</evidence>
<evidence type="ECO:0000256" key="4">
    <source>
        <dbReference type="ARBA" id="ARBA00023136"/>
    </source>
</evidence>
<keyword evidence="8" id="KW-1185">Reference proteome</keyword>
<feature type="domain" description="RDD" evidence="6">
    <location>
        <begin position="27"/>
        <end position="149"/>
    </location>
</feature>
<dbReference type="OrthoDB" id="9787732at2"/>
<comment type="subcellular location">
    <subcellularLocation>
        <location evidence="1">Membrane</location>
        <topology evidence="1">Multi-pass membrane protein</topology>
    </subcellularLocation>
</comment>
<feature type="transmembrane region" description="Helical" evidence="5">
    <location>
        <begin position="33"/>
        <end position="54"/>
    </location>
</feature>
<dbReference type="EMBL" id="QGKM01000018">
    <property type="protein sequence ID" value="PWQ98175.1"/>
    <property type="molecule type" value="Genomic_DNA"/>
</dbReference>